<name>X1CDL7_9ZZZZ</name>
<reference evidence="1" key="1">
    <citation type="journal article" date="2014" name="Front. Microbiol.">
        <title>High frequency of phylogenetically diverse reductive dehalogenase-homologous genes in deep subseafloor sedimentary metagenomes.</title>
        <authorList>
            <person name="Kawai M."/>
            <person name="Futagami T."/>
            <person name="Toyoda A."/>
            <person name="Takaki Y."/>
            <person name="Nishi S."/>
            <person name="Hori S."/>
            <person name="Arai W."/>
            <person name="Tsubouchi T."/>
            <person name="Morono Y."/>
            <person name="Uchiyama I."/>
            <person name="Ito T."/>
            <person name="Fujiyama A."/>
            <person name="Inagaki F."/>
            <person name="Takami H."/>
        </authorList>
    </citation>
    <scope>NUCLEOTIDE SEQUENCE</scope>
    <source>
        <strain evidence="1">Expedition CK06-06</strain>
    </source>
</reference>
<feature type="non-terminal residue" evidence="1">
    <location>
        <position position="1"/>
    </location>
</feature>
<dbReference type="AlphaFoldDB" id="X1CDL7"/>
<sequence>WLSRSNTHNLNTEIEALERIQGLMQGEDPTENYNLKTALKVWSVPGDVPKIREYNNI</sequence>
<protein>
    <submittedName>
        <fullName evidence="1">Uncharacterized protein</fullName>
    </submittedName>
</protein>
<comment type="caution">
    <text evidence="1">The sequence shown here is derived from an EMBL/GenBank/DDBJ whole genome shotgun (WGS) entry which is preliminary data.</text>
</comment>
<accession>X1CDL7</accession>
<gene>
    <name evidence="1" type="ORF">S01H4_62281</name>
</gene>
<evidence type="ECO:0000313" key="1">
    <source>
        <dbReference type="EMBL" id="GAH05712.1"/>
    </source>
</evidence>
<proteinExistence type="predicted"/>
<dbReference type="EMBL" id="BART01037129">
    <property type="protein sequence ID" value="GAH05712.1"/>
    <property type="molecule type" value="Genomic_DNA"/>
</dbReference>
<organism evidence="1">
    <name type="scientific">marine sediment metagenome</name>
    <dbReference type="NCBI Taxonomy" id="412755"/>
    <lineage>
        <taxon>unclassified sequences</taxon>
        <taxon>metagenomes</taxon>
        <taxon>ecological metagenomes</taxon>
    </lineage>
</organism>